<evidence type="ECO:0000256" key="1">
    <source>
        <dbReference type="SAM" id="MobiDB-lite"/>
    </source>
</evidence>
<dbReference type="Proteomes" id="UP001303889">
    <property type="component" value="Unassembled WGS sequence"/>
</dbReference>
<proteinExistence type="predicted"/>
<protein>
    <submittedName>
        <fullName evidence="2">Uncharacterized protein</fullName>
    </submittedName>
</protein>
<evidence type="ECO:0000313" key="2">
    <source>
        <dbReference type="EMBL" id="KAK3896455.1"/>
    </source>
</evidence>
<feature type="compositionally biased region" description="Low complexity" evidence="1">
    <location>
        <begin position="93"/>
        <end position="120"/>
    </location>
</feature>
<comment type="caution">
    <text evidence="2">The sequence shown here is derived from an EMBL/GenBank/DDBJ whole genome shotgun (WGS) entry which is preliminary data.</text>
</comment>
<feature type="region of interest" description="Disordered" evidence="1">
    <location>
        <begin position="42"/>
        <end position="62"/>
    </location>
</feature>
<accession>A0AAN6M8L1</accession>
<reference evidence="2" key="1">
    <citation type="journal article" date="2023" name="Mol. Phylogenet. Evol.">
        <title>Genome-scale phylogeny and comparative genomics of the fungal order Sordariales.</title>
        <authorList>
            <person name="Hensen N."/>
            <person name="Bonometti L."/>
            <person name="Westerberg I."/>
            <person name="Brannstrom I.O."/>
            <person name="Guillou S."/>
            <person name="Cros-Aarteil S."/>
            <person name="Calhoun S."/>
            <person name="Haridas S."/>
            <person name="Kuo A."/>
            <person name="Mondo S."/>
            <person name="Pangilinan J."/>
            <person name="Riley R."/>
            <person name="LaButti K."/>
            <person name="Andreopoulos B."/>
            <person name="Lipzen A."/>
            <person name="Chen C."/>
            <person name="Yan M."/>
            <person name="Daum C."/>
            <person name="Ng V."/>
            <person name="Clum A."/>
            <person name="Steindorff A."/>
            <person name="Ohm R.A."/>
            <person name="Martin F."/>
            <person name="Silar P."/>
            <person name="Natvig D.O."/>
            <person name="Lalanne C."/>
            <person name="Gautier V."/>
            <person name="Ament-Velasquez S.L."/>
            <person name="Kruys A."/>
            <person name="Hutchinson M.I."/>
            <person name="Powell A.J."/>
            <person name="Barry K."/>
            <person name="Miller A.N."/>
            <person name="Grigoriev I.V."/>
            <person name="Debuchy R."/>
            <person name="Gladieux P."/>
            <person name="Hiltunen Thoren M."/>
            <person name="Johannesson H."/>
        </authorList>
    </citation>
    <scope>NUCLEOTIDE SEQUENCE</scope>
    <source>
        <strain evidence="2">CBS 103.79</strain>
    </source>
</reference>
<evidence type="ECO:0000313" key="3">
    <source>
        <dbReference type="Proteomes" id="UP001303889"/>
    </source>
</evidence>
<feature type="region of interest" description="Disordered" evidence="1">
    <location>
        <begin position="76"/>
        <end position="129"/>
    </location>
</feature>
<dbReference type="EMBL" id="MU856635">
    <property type="protein sequence ID" value="KAK3896455.1"/>
    <property type="molecule type" value="Genomic_DNA"/>
</dbReference>
<gene>
    <name evidence="2" type="ORF">C8A05DRAFT_40010</name>
</gene>
<organism evidence="2 3">
    <name type="scientific">Staphylotrichum tortipilum</name>
    <dbReference type="NCBI Taxonomy" id="2831512"/>
    <lineage>
        <taxon>Eukaryota</taxon>
        <taxon>Fungi</taxon>
        <taxon>Dikarya</taxon>
        <taxon>Ascomycota</taxon>
        <taxon>Pezizomycotina</taxon>
        <taxon>Sordariomycetes</taxon>
        <taxon>Sordariomycetidae</taxon>
        <taxon>Sordariales</taxon>
        <taxon>Chaetomiaceae</taxon>
        <taxon>Staphylotrichum</taxon>
    </lineage>
</organism>
<reference evidence="2" key="2">
    <citation type="submission" date="2023-05" db="EMBL/GenBank/DDBJ databases">
        <authorList>
            <consortium name="Lawrence Berkeley National Laboratory"/>
            <person name="Steindorff A."/>
            <person name="Hensen N."/>
            <person name="Bonometti L."/>
            <person name="Westerberg I."/>
            <person name="Brannstrom I.O."/>
            <person name="Guillou S."/>
            <person name="Cros-Aarteil S."/>
            <person name="Calhoun S."/>
            <person name="Haridas S."/>
            <person name="Kuo A."/>
            <person name="Mondo S."/>
            <person name="Pangilinan J."/>
            <person name="Riley R."/>
            <person name="Labutti K."/>
            <person name="Andreopoulos B."/>
            <person name="Lipzen A."/>
            <person name="Chen C."/>
            <person name="Yanf M."/>
            <person name="Daum C."/>
            <person name="Ng V."/>
            <person name="Clum A."/>
            <person name="Ohm R."/>
            <person name="Martin F."/>
            <person name="Silar P."/>
            <person name="Natvig D."/>
            <person name="Lalanne C."/>
            <person name="Gautier V."/>
            <person name="Ament-Velasquez S.L."/>
            <person name="Kruys A."/>
            <person name="Hutchinson M.I."/>
            <person name="Powell A.J."/>
            <person name="Barry K."/>
            <person name="Miller A.N."/>
            <person name="Grigoriev I.V."/>
            <person name="Debuchy R."/>
            <person name="Gladieux P."/>
            <person name="Thoren M.H."/>
            <person name="Johannesson H."/>
        </authorList>
    </citation>
    <scope>NUCLEOTIDE SEQUENCE</scope>
    <source>
        <strain evidence="2">CBS 103.79</strain>
    </source>
</reference>
<keyword evidence="3" id="KW-1185">Reference proteome</keyword>
<name>A0AAN6M8L1_9PEZI</name>
<dbReference type="AlphaFoldDB" id="A0AAN6M8L1"/>
<sequence>MSAFVLPLQGFWNSIIYFVTSWAAVRMLADDVRGWCGRGPNGRGPSRAGGHHHAGSGGAGAGAVGLHLHRAAFQRMGSLVGKEDETESMTELAGSSRPGSSGSPMMTPSPTTGGPTAAGVLGAGGKGEV</sequence>